<sequence length="51" mass="5984">MEANTLLKDELTRNKDFYIARVTQIESLLKLSPKVLDLILSLVYSLSFYYN</sequence>
<organism evidence="1">
    <name type="scientific">marine sediment metagenome</name>
    <dbReference type="NCBI Taxonomy" id="412755"/>
    <lineage>
        <taxon>unclassified sequences</taxon>
        <taxon>metagenomes</taxon>
        <taxon>ecological metagenomes</taxon>
    </lineage>
</organism>
<protein>
    <submittedName>
        <fullName evidence="1">Uncharacterized protein</fullName>
    </submittedName>
</protein>
<dbReference type="AlphaFoldDB" id="X0SY80"/>
<name>X0SY80_9ZZZZ</name>
<evidence type="ECO:0000313" key="1">
    <source>
        <dbReference type="EMBL" id="GAF80882.1"/>
    </source>
</evidence>
<proteinExistence type="predicted"/>
<reference evidence="1" key="1">
    <citation type="journal article" date="2014" name="Front. Microbiol.">
        <title>High frequency of phylogenetically diverse reductive dehalogenase-homologous genes in deep subseafloor sedimentary metagenomes.</title>
        <authorList>
            <person name="Kawai M."/>
            <person name="Futagami T."/>
            <person name="Toyoda A."/>
            <person name="Takaki Y."/>
            <person name="Nishi S."/>
            <person name="Hori S."/>
            <person name="Arai W."/>
            <person name="Tsubouchi T."/>
            <person name="Morono Y."/>
            <person name="Uchiyama I."/>
            <person name="Ito T."/>
            <person name="Fujiyama A."/>
            <person name="Inagaki F."/>
            <person name="Takami H."/>
        </authorList>
    </citation>
    <scope>NUCLEOTIDE SEQUENCE</scope>
    <source>
        <strain evidence="1">Expedition CK06-06</strain>
    </source>
</reference>
<comment type="caution">
    <text evidence="1">The sequence shown here is derived from an EMBL/GenBank/DDBJ whole genome shotgun (WGS) entry which is preliminary data.</text>
</comment>
<dbReference type="EMBL" id="BARS01005933">
    <property type="protein sequence ID" value="GAF80882.1"/>
    <property type="molecule type" value="Genomic_DNA"/>
</dbReference>
<accession>X0SY80</accession>
<gene>
    <name evidence="1" type="ORF">S01H1_11632</name>
</gene>